<proteinExistence type="predicted"/>
<accession>A0A5A7QI18</accession>
<protein>
    <submittedName>
        <fullName evidence="3">F-box family protein</fullName>
    </submittedName>
</protein>
<feature type="domain" description="F-box protein At3g26010-like beta-propeller" evidence="2">
    <location>
        <begin position="145"/>
        <end position="375"/>
    </location>
</feature>
<dbReference type="SUPFAM" id="SSF81383">
    <property type="entry name" value="F-box domain"/>
    <property type="match status" value="1"/>
</dbReference>
<dbReference type="PANTHER" id="PTHR31672">
    <property type="entry name" value="BNACNNG10540D PROTEIN"/>
    <property type="match status" value="1"/>
</dbReference>
<sequence length="534" mass="61781">MISYSIQRKRKRLVRRIKNEHHDLKPLSRFLEEVDEDILLEIFVRLPNYRSAILFAAVCHKWQSLISRPRSISRFISHHNEHKDRYPQPCTIIFHRAYYLGYLNERFTLPHFQPICKLSSQDSMFLRQTSNTATNYLDFLPSPMAIRASCNDLLLVSPHLSCWKHLYYICNPITRQFHRLPKIAPTVRDLYTVGQALICMPDNEFKVVVLDKSHMPLPIVEEDEISSHRVYSEVRIFSSKTGTWESKCLEYPTTRDRWWVYWVEMITCPISGVVYWLEQDYNMDRVLSLDLRNESKVGIVDFPDDYWWHPMSATDVRKSQKRSGIKGDHVKSQIGVVSGELWLLQFVSTIVKGMINLKVWRLNNCSKWILVEDRKNLKDPINEEAAAEEFVGGFTHPLNNEALILVWGRNIVEYKLTDGTVEILGVLQEYINLSEFAWYMDERLVCTPMMLPTWPTTLPASNPFKKSPFDWGASLMPDGGKASDGDGEEADGGESTDVGEGERGGVATWQTPSGPRKENLVCRRKTKKIGIDNC</sequence>
<dbReference type="EMBL" id="BKCP01007026">
    <property type="protein sequence ID" value="GER44578.1"/>
    <property type="molecule type" value="Genomic_DNA"/>
</dbReference>
<name>A0A5A7QI18_STRAF</name>
<evidence type="ECO:0000313" key="4">
    <source>
        <dbReference type="Proteomes" id="UP000325081"/>
    </source>
</evidence>
<feature type="compositionally biased region" description="Acidic residues" evidence="1">
    <location>
        <begin position="485"/>
        <end position="499"/>
    </location>
</feature>
<dbReference type="OrthoDB" id="674184at2759"/>
<comment type="caution">
    <text evidence="3">The sequence shown here is derived from an EMBL/GenBank/DDBJ whole genome shotgun (WGS) entry which is preliminary data.</text>
</comment>
<evidence type="ECO:0000256" key="1">
    <source>
        <dbReference type="SAM" id="MobiDB-lite"/>
    </source>
</evidence>
<evidence type="ECO:0000259" key="2">
    <source>
        <dbReference type="Pfam" id="PF24750"/>
    </source>
</evidence>
<dbReference type="AlphaFoldDB" id="A0A5A7QI18"/>
<dbReference type="InterPro" id="IPR056592">
    <property type="entry name" value="Beta-prop_At3g26010-like"/>
</dbReference>
<keyword evidence="4" id="KW-1185">Reference proteome</keyword>
<dbReference type="InterPro" id="IPR036047">
    <property type="entry name" value="F-box-like_dom_sf"/>
</dbReference>
<dbReference type="Proteomes" id="UP000325081">
    <property type="component" value="Unassembled WGS sequence"/>
</dbReference>
<dbReference type="Pfam" id="PF24750">
    <property type="entry name" value="b-prop_At3g26010-like"/>
    <property type="match status" value="1"/>
</dbReference>
<organism evidence="3 4">
    <name type="scientific">Striga asiatica</name>
    <name type="common">Asiatic witchweed</name>
    <name type="synonym">Buchnera asiatica</name>
    <dbReference type="NCBI Taxonomy" id="4170"/>
    <lineage>
        <taxon>Eukaryota</taxon>
        <taxon>Viridiplantae</taxon>
        <taxon>Streptophyta</taxon>
        <taxon>Embryophyta</taxon>
        <taxon>Tracheophyta</taxon>
        <taxon>Spermatophyta</taxon>
        <taxon>Magnoliopsida</taxon>
        <taxon>eudicotyledons</taxon>
        <taxon>Gunneridae</taxon>
        <taxon>Pentapetalae</taxon>
        <taxon>asterids</taxon>
        <taxon>lamiids</taxon>
        <taxon>Lamiales</taxon>
        <taxon>Orobanchaceae</taxon>
        <taxon>Buchnereae</taxon>
        <taxon>Striga</taxon>
    </lineage>
</organism>
<gene>
    <name evidence="3" type="ORF">STAS_21479</name>
</gene>
<feature type="region of interest" description="Disordered" evidence="1">
    <location>
        <begin position="475"/>
        <end position="518"/>
    </location>
</feature>
<reference evidence="4" key="1">
    <citation type="journal article" date="2019" name="Curr. Biol.">
        <title>Genome Sequence of Striga asiatica Provides Insight into the Evolution of Plant Parasitism.</title>
        <authorList>
            <person name="Yoshida S."/>
            <person name="Kim S."/>
            <person name="Wafula E.K."/>
            <person name="Tanskanen J."/>
            <person name="Kim Y.M."/>
            <person name="Honaas L."/>
            <person name="Yang Z."/>
            <person name="Spallek T."/>
            <person name="Conn C.E."/>
            <person name="Ichihashi Y."/>
            <person name="Cheong K."/>
            <person name="Cui S."/>
            <person name="Der J.P."/>
            <person name="Gundlach H."/>
            <person name="Jiao Y."/>
            <person name="Hori C."/>
            <person name="Ishida J.K."/>
            <person name="Kasahara H."/>
            <person name="Kiba T."/>
            <person name="Kim M.S."/>
            <person name="Koo N."/>
            <person name="Laohavisit A."/>
            <person name="Lee Y.H."/>
            <person name="Lumba S."/>
            <person name="McCourt P."/>
            <person name="Mortimer J.C."/>
            <person name="Mutuku J.M."/>
            <person name="Nomura T."/>
            <person name="Sasaki-Sekimoto Y."/>
            <person name="Seto Y."/>
            <person name="Wang Y."/>
            <person name="Wakatake T."/>
            <person name="Sakakibara H."/>
            <person name="Demura T."/>
            <person name="Yamaguchi S."/>
            <person name="Yoneyama K."/>
            <person name="Manabe R.I."/>
            <person name="Nelson D.C."/>
            <person name="Schulman A.H."/>
            <person name="Timko M.P."/>
            <person name="dePamphilis C.W."/>
            <person name="Choi D."/>
            <person name="Shirasu K."/>
        </authorList>
    </citation>
    <scope>NUCLEOTIDE SEQUENCE [LARGE SCALE GENOMIC DNA]</scope>
    <source>
        <strain evidence="4">cv. UVA1</strain>
    </source>
</reference>
<dbReference type="InterPro" id="IPR050796">
    <property type="entry name" value="SCF_F-box_component"/>
</dbReference>
<evidence type="ECO:0000313" key="3">
    <source>
        <dbReference type="EMBL" id="GER44578.1"/>
    </source>
</evidence>